<dbReference type="GO" id="GO:0032259">
    <property type="term" value="P:methylation"/>
    <property type="evidence" value="ECO:0007669"/>
    <property type="project" value="UniProtKB-KW"/>
</dbReference>
<evidence type="ECO:0000256" key="1">
    <source>
        <dbReference type="ARBA" id="ARBA00022603"/>
    </source>
</evidence>
<keyword evidence="5" id="KW-1185">Reference proteome</keyword>
<dbReference type="RefSeq" id="WP_184009502.1">
    <property type="nucleotide sequence ID" value="NZ_JACIJS010000003.1"/>
</dbReference>
<dbReference type="SUPFAM" id="SSF53335">
    <property type="entry name" value="S-adenosyl-L-methionine-dependent methyltransferases"/>
    <property type="match status" value="1"/>
</dbReference>
<sequence>MTDLTDDAFLSGAVRLWQPAQGYRAATDPVFLAAACAARAEQEVLDLGCGVGAAALCLGRRVPGLRLTGLEVQPAYAELATRNAGRNDIALEVVVGDAARMPEPLRARSFDHVLTNPPFFEAAAGLRADDPGRDRAFRESMTLEHWIDAGLRRLRPGGEITLIHRAERLTEILGALAPRCGAIRILPLAARQGRAAKRVIVIAKKGSRAPLQLLAPFILHDGARHEEDAPDFTQAAVSVLSKGAALAAVHPVPA</sequence>
<accession>A0A840WJA2</accession>
<dbReference type="CDD" id="cd02440">
    <property type="entry name" value="AdoMet_MTases"/>
    <property type="match status" value="1"/>
</dbReference>
<keyword evidence="1 4" id="KW-0489">Methyltransferase</keyword>
<keyword evidence="2" id="KW-0949">S-adenosyl-L-methionine</keyword>
<dbReference type="GO" id="GO:0008170">
    <property type="term" value="F:N-methyltransferase activity"/>
    <property type="evidence" value="ECO:0007669"/>
    <property type="project" value="UniProtKB-ARBA"/>
</dbReference>
<dbReference type="GO" id="GO:0008757">
    <property type="term" value="F:S-adenosylmethionine-dependent methyltransferase activity"/>
    <property type="evidence" value="ECO:0007669"/>
    <property type="project" value="UniProtKB-ARBA"/>
</dbReference>
<comment type="caution">
    <text evidence="4">The sequence shown here is derived from an EMBL/GenBank/DDBJ whole genome shotgun (WGS) entry which is preliminary data.</text>
</comment>
<dbReference type="AlphaFoldDB" id="A0A840WJA2"/>
<dbReference type="PANTHER" id="PTHR47739:SF1">
    <property type="entry name" value="TRNA1(VAL) (ADENINE(37)-N6)-METHYLTRANSFERASE"/>
    <property type="match status" value="1"/>
</dbReference>
<dbReference type="InterPro" id="IPR029063">
    <property type="entry name" value="SAM-dependent_MTases_sf"/>
</dbReference>
<keyword evidence="1 4" id="KW-0808">Transferase</keyword>
<dbReference type="InterPro" id="IPR050210">
    <property type="entry name" value="tRNA_Adenine-N(6)_MTase"/>
</dbReference>
<dbReference type="PROSITE" id="PS00092">
    <property type="entry name" value="N6_MTASE"/>
    <property type="match status" value="1"/>
</dbReference>
<dbReference type="PANTHER" id="PTHR47739">
    <property type="entry name" value="TRNA1(VAL) (ADENINE(37)-N6)-METHYLTRANSFERASE"/>
    <property type="match status" value="1"/>
</dbReference>
<feature type="domain" description="Methyltransferase small" evidence="3">
    <location>
        <begin position="32"/>
        <end position="163"/>
    </location>
</feature>
<evidence type="ECO:0000259" key="3">
    <source>
        <dbReference type="Pfam" id="PF05175"/>
    </source>
</evidence>
<evidence type="ECO:0000313" key="4">
    <source>
        <dbReference type="EMBL" id="MBB5515169.1"/>
    </source>
</evidence>
<evidence type="ECO:0000313" key="5">
    <source>
        <dbReference type="Proteomes" id="UP000553766"/>
    </source>
</evidence>
<dbReference type="InterPro" id="IPR002052">
    <property type="entry name" value="DNA_methylase_N6_adenine_CS"/>
</dbReference>
<name>A0A840WJA2_9RHOB</name>
<dbReference type="Proteomes" id="UP000553766">
    <property type="component" value="Unassembled WGS sequence"/>
</dbReference>
<proteinExistence type="predicted"/>
<gene>
    <name evidence="4" type="ORF">FHS89_001179</name>
</gene>
<dbReference type="Gene3D" id="3.40.50.150">
    <property type="entry name" value="Vaccinia Virus protein VP39"/>
    <property type="match status" value="1"/>
</dbReference>
<organism evidence="4 5">
    <name type="scientific">Rubricella aquisinus</name>
    <dbReference type="NCBI Taxonomy" id="2028108"/>
    <lineage>
        <taxon>Bacteria</taxon>
        <taxon>Pseudomonadati</taxon>
        <taxon>Pseudomonadota</taxon>
        <taxon>Alphaproteobacteria</taxon>
        <taxon>Rhodobacterales</taxon>
        <taxon>Paracoccaceae</taxon>
        <taxon>Rubricella</taxon>
    </lineage>
</organism>
<dbReference type="GO" id="GO:0003676">
    <property type="term" value="F:nucleic acid binding"/>
    <property type="evidence" value="ECO:0007669"/>
    <property type="project" value="InterPro"/>
</dbReference>
<dbReference type="Pfam" id="PF05175">
    <property type="entry name" value="MTS"/>
    <property type="match status" value="1"/>
</dbReference>
<dbReference type="InterPro" id="IPR007848">
    <property type="entry name" value="Small_mtfrase_dom"/>
</dbReference>
<dbReference type="EMBL" id="JACIJS010000003">
    <property type="protein sequence ID" value="MBB5515169.1"/>
    <property type="molecule type" value="Genomic_DNA"/>
</dbReference>
<evidence type="ECO:0000256" key="2">
    <source>
        <dbReference type="ARBA" id="ARBA00022691"/>
    </source>
</evidence>
<protein>
    <submittedName>
        <fullName evidence="4">tRNA1(Val) A37 N6-methylase TrmN6</fullName>
    </submittedName>
</protein>
<reference evidence="4 5" key="1">
    <citation type="submission" date="2020-08" db="EMBL/GenBank/DDBJ databases">
        <title>Genomic Encyclopedia of Type Strains, Phase IV (KMG-IV): sequencing the most valuable type-strain genomes for metagenomic binning, comparative biology and taxonomic classification.</title>
        <authorList>
            <person name="Goeker M."/>
        </authorList>
    </citation>
    <scope>NUCLEOTIDE SEQUENCE [LARGE SCALE GENOMIC DNA]</scope>
    <source>
        <strain evidence="4 5">DSM 103377</strain>
    </source>
</reference>